<dbReference type="GO" id="GO:0005829">
    <property type="term" value="C:cytosol"/>
    <property type="evidence" value="ECO:0007669"/>
    <property type="project" value="TreeGrafter"/>
</dbReference>
<organism evidence="2 3">
    <name type="scientific">Aerococcus urinaehominis</name>
    <dbReference type="NCBI Taxonomy" id="128944"/>
    <lineage>
        <taxon>Bacteria</taxon>
        <taxon>Bacillati</taxon>
        <taxon>Bacillota</taxon>
        <taxon>Bacilli</taxon>
        <taxon>Lactobacillales</taxon>
        <taxon>Aerococcaceae</taxon>
        <taxon>Aerococcus</taxon>
    </lineage>
</organism>
<dbReference type="RefSeq" id="WP_067977577.1">
    <property type="nucleotide sequence ID" value="NZ_CP014163.1"/>
</dbReference>
<dbReference type="InterPro" id="IPR028989">
    <property type="entry name" value="RimP_N"/>
</dbReference>
<dbReference type="NCBIfam" id="NF000928">
    <property type="entry name" value="PRK00092.1-2"/>
    <property type="match status" value="1"/>
</dbReference>
<dbReference type="STRING" id="128944.AWM75_01915"/>
<accession>A0A0X8FK60</accession>
<dbReference type="GO" id="GO:0006412">
    <property type="term" value="P:translation"/>
    <property type="evidence" value="ECO:0007669"/>
    <property type="project" value="TreeGrafter"/>
</dbReference>
<reference evidence="2 3" key="1">
    <citation type="journal article" date="2016" name="Genome Announc.">
        <title>Complete Genome Sequences of Aerococcus christensenii CCUG 28831T, Aerococcus sanguinicola CCUG 43001T, Aerococcus urinae CCUG 36881T, Aerococcus urinaeequi CCUG 28094T, Aerococcus urinaehominis CCUG 42038 BT, and Aerococcus viridans CCUG 4311T.</title>
        <authorList>
            <person name="Carkaci D."/>
            <person name="Dargis R."/>
            <person name="Nielsen X.C."/>
            <person name="Skovgaard O."/>
            <person name="Fuursted K."/>
            <person name="Christensen J.J."/>
        </authorList>
    </citation>
    <scope>NUCLEOTIDE SEQUENCE [LARGE SCALE GENOMIC DNA]</scope>
    <source>
        <strain evidence="2 3">CCUG42038B</strain>
    </source>
</reference>
<dbReference type="InterPro" id="IPR003728">
    <property type="entry name" value="Ribosome_maturation_RimP"/>
</dbReference>
<dbReference type="Gene3D" id="3.30.300.70">
    <property type="entry name" value="RimP-like superfamily, N-terminal"/>
    <property type="match status" value="1"/>
</dbReference>
<dbReference type="AlphaFoldDB" id="A0A0X8FK60"/>
<dbReference type="SUPFAM" id="SSF74942">
    <property type="entry name" value="YhbC-like, C-terminal domain"/>
    <property type="match status" value="1"/>
</dbReference>
<evidence type="ECO:0000256" key="1">
    <source>
        <dbReference type="HAMAP-Rule" id="MF_01077"/>
    </source>
</evidence>
<comment type="subcellular location">
    <subcellularLocation>
        <location evidence="1">Cytoplasm</location>
    </subcellularLocation>
</comment>
<evidence type="ECO:0000313" key="2">
    <source>
        <dbReference type="EMBL" id="AMB98823.1"/>
    </source>
</evidence>
<sequence>MGKVKDQIQAVVEPIIDGLGYGLFDIDYVKEGKDWFLRIYADKPGGITLEDIVDITEHVSEALDNLDPDPIPHAYMLEVSSPGAERPLKTPEAVQAAIGEWVHLTFYQQLAGSDFIEGRLLAVDEASYRIEIKEKTRRKEVTIDKDKVSLIRLAIEF</sequence>
<dbReference type="GO" id="GO:0000028">
    <property type="term" value="P:ribosomal small subunit assembly"/>
    <property type="evidence" value="ECO:0007669"/>
    <property type="project" value="TreeGrafter"/>
</dbReference>
<dbReference type="CDD" id="cd01734">
    <property type="entry name" value="YlxS_C"/>
    <property type="match status" value="1"/>
</dbReference>
<name>A0A0X8FK60_9LACT</name>
<dbReference type="SUPFAM" id="SSF75420">
    <property type="entry name" value="YhbC-like, N-terminal domain"/>
    <property type="match status" value="1"/>
</dbReference>
<comment type="function">
    <text evidence="1">Required for maturation of 30S ribosomal subunits.</text>
</comment>
<evidence type="ECO:0000313" key="3">
    <source>
        <dbReference type="Proteomes" id="UP000062260"/>
    </source>
</evidence>
<dbReference type="PANTHER" id="PTHR33867">
    <property type="entry name" value="RIBOSOME MATURATION FACTOR RIMP"/>
    <property type="match status" value="1"/>
</dbReference>
<dbReference type="Pfam" id="PF02576">
    <property type="entry name" value="RimP_N"/>
    <property type="match status" value="1"/>
</dbReference>
<dbReference type="KEGG" id="auh:AWM75_01915"/>
<dbReference type="InterPro" id="IPR035956">
    <property type="entry name" value="RimP_N_sf"/>
</dbReference>
<dbReference type="OrthoDB" id="9805006at2"/>
<dbReference type="Pfam" id="PF17384">
    <property type="entry name" value="DUF150_C"/>
    <property type="match status" value="1"/>
</dbReference>
<keyword evidence="3" id="KW-1185">Reference proteome</keyword>
<protein>
    <recommendedName>
        <fullName evidence="1">Ribosome maturation factor RimP</fullName>
    </recommendedName>
</protein>
<dbReference type="PANTHER" id="PTHR33867:SF1">
    <property type="entry name" value="RIBOSOME MATURATION FACTOR RIMP"/>
    <property type="match status" value="1"/>
</dbReference>
<dbReference type="EMBL" id="CP014163">
    <property type="protein sequence ID" value="AMB98823.1"/>
    <property type="molecule type" value="Genomic_DNA"/>
</dbReference>
<dbReference type="Proteomes" id="UP000062260">
    <property type="component" value="Chromosome"/>
</dbReference>
<reference evidence="3" key="2">
    <citation type="submission" date="2016-01" db="EMBL/GenBank/DDBJ databases">
        <title>Six Aerococcus type strain genome sequencing and assembly using PacBio and Illumina Hiseq.</title>
        <authorList>
            <person name="Carkaci D."/>
            <person name="Dargis R."/>
            <person name="Nielsen X.C."/>
            <person name="Skovgaard O."/>
            <person name="Fuursted K."/>
            <person name="Christensen J.J."/>
        </authorList>
    </citation>
    <scope>NUCLEOTIDE SEQUENCE [LARGE SCALE GENOMIC DNA]</scope>
    <source>
        <strain evidence="3">CCUG42038B</strain>
    </source>
</reference>
<dbReference type="FunFam" id="3.30.300.70:FF:000001">
    <property type="entry name" value="Ribosome maturation factor RimP"/>
    <property type="match status" value="1"/>
</dbReference>
<gene>
    <name evidence="1" type="primary">rimP</name>
    <name evidence="2" type="ORF">AWM75_01915</name>
</gene>
<keyword evidence="1" id="KW-0690">Ribosome biogenesis</keyword>
<dbReference type="InterPro" id="IPR028998">
    <property type="entry name" value="RimP_C"/>
</dbReference>
<dbReference type="Gene3D" id="2.30.30.180">
    <property type="entry name" value="Ribosome maturation factor RimP, C-terminal domain"/>
    <property type="match status" value="1"/>
</dbReference>
<keyword evidence="1" id="KW-0963">Cytoplasm</keyword>
<comment type="similarity">
    <text evidence="1">Belongs to the RimP family.</text>
</comment>
<dbReference type="InterPro" id="IPR036847">
    <property type="entry name" value="RimP_C_sf"/>
</dbReference>
<dbReference type="HAMAP" id="MF_01077">
    <property type="entry name" value="RimP"/>
    <property type="match status" value="1"/>
</dbReference>
<proteinExistence type="inferred from homology"/>